<comment type="catalytic activity">
    <reaction evidence="4">
        <text>alpha,alpha-trehalose + H2O = alpha-D-glucose + beta-D-glucose</text>
        <dbReference type="Rhea" id="RHEA:32675"/>
        <dbReference type="ChEBI" id="CHEBI:15377"/>
        <dbReference type="ChEBI" id="CHEBI:15903"/>
        <dbReference type="ChEBI" id="CHEBI:16551"/>
        <dbReference type="ChEBI" id="CHEBI:17925"/>
        <dbReference type="EC" id="3.2.1.28"/>
    </reaction>
</comment>
<dbReference type="GO" id="GO:0005993">
    <property type="term" value="P:trehalose catabolic process"/>
    <property type="evidence" value="ECO:0007669"/>
    <property type="project" value="TreeGrafter"/>
</dbReference>
<sequence>MQIQKTNYWFFIFIWSISVSFGAQLSCDSPIYCYGPILEQIQLTSIFNDSKTFVDMPTKKPLNEVLDAASKLPQNASKSTLLDFVNTYFTKEGQELVQTEIPSFNSSPSFLQKIKQPIIREFAKKVHNYWPSLARKVNQSFMCSGCASNSENYWDSYFIIEGLLVGELYEIATNGSRVYYLNRSQPPLLTQMVKIYYEATNDTLLLRKAFPLLLKEYKFWRKNTTIRVNKNNKQYVLNHYNVYNIHPRPESFLEDYITVEQDSFNLTKKKELYSDITTAAESGWDFSTRWTRNPYIPPPKNSSNNYEMLRTLNTRSVIPVELNSILYMNEITLSEFAKLIDDSKNSANERLEGMIELLWDDNTAMFRDYNVTSDAKSNVISLASYYPFWAKALSKDVLTDSKKILKSFSFVSKLLSKYEGSPPVTLINSSLQWDFPNAWPPLTYVIVKGLLDSYNSHNDPELLKIALETSQHYVSSVLCAWYSTGGSLPGLVTKLPNTTDNGIIFEKYSALKAGVSGTGGEYQVQIGFGWTNGILLWICSKLGDKLEVPKCING</sequence>
<dbReference type="InterPro" id="IPR008928">
    <property type="entry name" value="6-hairpin_glycosidase_sf"/>
</dbReference>
<dbReference type="EMBL" id="QKWP01001153">
    <property type="protein sequence ID" value="RIB11273.1"/>
    <property type="molecule type" value="Genomic_DNA"/>
</dbReference>
<dbReference type="Pfam" id="PF01204">
    <property type="entry name" value="Trehalase"/>
    <property type="match status" value="1"/>
</dbReference>
<dbReference type="SUPFAM" id="SSF48208">
    <property type="entry name" value="Six-hairpin glycosidases"/>
    <property type="match status" value="1"/>
</dbReference>
<dbReference type="PROSITE" id="PS00928">
    <property type="entry name" value="TREHALASE_2"/>
    <property type="match status" value="1"/>
</dbReference>
<evidence type="ECO:0000256" key="4">
    <source>
        <dbReference type="RuleBase" id="RU361180"/>
    </source>
</evidence>
<protein>
    <recommendedName>
        <fullName evidence="4">Trehalase</fullName>
        <ecNumber evidence="4">3.2.1.28</ecNumber>
    </recommendedName>
    <alternativeName>
        <fullName evidence="4">Alpha-trehalose glucohydrolase</fullName>
    </alternativeName>
</protein>
<dbReference type="STRING" id="44941.A0A397UUS6"/>
<evidence type="ECO:0000313" key="7">
    <source>
        <dbReference type="Proteomes" id="UP000266673"/>
    </source>
</evidence>
<proteinExistence type="inferred from homology"/>
<evidence type="ECO:0000256" key="3">
    <source>
        <dbReference type="ARBA" id="ARBA00023295"/>
    </source>
</evidence>
<evidence type="ECO:0000313" key="6">
    <source>
        <dbReference type="EMBL" id="RIB11273.1"/>
    </source>
</evidence>
<evidence type="ECO:0000256" key="1">
    <source>
        <dbReference type="ARBA" id="ARBA00005615"/>
    </source>
</evidence>
<feature type="transmembrane region" description="Helical" evidence="5">
    <location>
        <begin position="7"/>
        <end position="25"/>
    </location>
</feature>
<dbReference type="PRINTS" id="PR00744">
    <property type="entry name" value="GLHYDRLASE37"/>
</dbReference>
<name>A0A397UUS6_9GLOM</name>
<dbReference type="InterPro" id="IPR018232">
    <property type="entry name" value="Glyco_hydro_37_CS"/>
</dbReference>
<dbReference type="GO" id="GO:0004555">
    <property type="term" value="F:alpha,alpha-trehalase activity"/>
    <property type="evidence" value="ECO:0007669"/>
    <property type="project" value="UniProtKB-EC"/>
</dbReference>
<dbReference type="AlphaFoldDB" id="A0A397UUS6"/>
<dbReference type="InterPro" id="IPR012341">
    <property type="entry name" value="6hp_glycosidase-like_sf"/>
</dbReference>
<dbReference type="OrthoDB" id="3542292at2759"/>
<keyword evidence="7" id="KW-1185">Reference proteome</keyword>
<comment type="similarity">
    <text evidence="1 4">Belongs to the glycosyl hydrolase 37 family.</text>
</comment>
<dbReference type="Gene3D" id="1.50.10.10">
    <property type="match status" value="1"/>
</dbReference>
<dbReference type="PANTHER" id="PTHR23403:SF1">
    <property type="entry name" value="TREHALASE"/>
    <property type="match status" value="1"/>
</dbReference>
<keyword evidence="2 4" id="KW-0378">Hydrolase</keyword>
<organism evidence="6 7">
    <name type="scientific">Gigaspora rosea</name>
    <dbReference type="NCBI Taxonomy" id="44941"/>
    <lineage>
        <taxon>Eukaryota</taxon>
        <taxon>Fungi</taxon>
        <taxon>Fungi incertae sedis</taxon>
        <taxon>Mucoromycota</taxon>
        <taxon>Glomeromycotina</taxon>
        <taxon>Glomeromycetes</taxon>
        <taxon>Diversisporales</taxon>
        <taxon>Gigasporaceae</taxon>
        <taxon>Gigaspora</taxon>
    </lineage>
</organism>
<accession>A0A397UUS6</accession>
<keyword evidence="3 4" id="KW-0326">Glycosidase</keyword>
<gene>
    <name evidence="6" type="ORF">C2G38_2132602</name>
</gene>
<reference evidence="6 7" key="1">
    <citation type="submission" date="2018-06" db="EMBL/GenBank/DDBJ databases">
        <title>Comparative genomics reveals the genomic features of Rhizophagus irregularis, R. cerebriforme, R. diaphanum and Gigaspora rosea, and their symbiotic lifestyle signature.</title>
        <authorList>
            <person name="Morin E."/>
            <person name="San Clemente H."/>
            <person name="Chen E.C.H."/>
            <person name="De La Providencia I."/>
            <person name="Hainaut M."/>
            <person name="Kuo A."/>
            <person name="Kohler A."/>
            <person name="Murat C."/>
            <person name="Tang N."/>
            <person name="Roy S."/>
            <person name="Loubradou J."/>
            <person name="Henrissat B."/>
            <person name="Grigoriev I.V."/>
            <person name="Corradi N."/>
            <person name="Roux C."/>
            <person name="Martin F.M."/>
        </authorList>
    </citation>
    <scope>NUCLEOTIDE SEQUENCE [LARGE SCALE GENOMIC DNA]</scope>
    <source>
        <strain evidence="6 7">DAOM 194757</strain>
    </source>
</reference>
<keyword evidence="5" id="KW-0812">Transmembrane</keyword>
<dbReference type="EC" id="3.2.1.28" evidence="4"/>
<dbReference type="PANTHER" id="PTHR23403">
    <property type="entry name" value="TREHALASE"/>
    <property type="match status" value="1"/>
</dbReference>
<dbReference type="InterPro" id="IPR001661">
    <property type="entry name" value="Glyco_hydro_37"/>
</dbReference>
<evidence type="ECO:0000256" key="2">
    <source>
        <dbReference type="ARBA" id="ARBA00022801"/>
    </source>
</evidence>
<comment type="caution">
    <text evidence="6">The sequence shown here is derived from an EMBL/GenBank/DDBJ whole genome shotgun (WGS) entry which is preliminary data.</text>
</comment>
<keyword evidence="5" id="KW-1133">Transmembrane helix</keyword>
<evidence type="ECO:0000256" key="5">
    <source>
        <dbReference type="SAM" id="Phobius"/>
    </source>
</evidence>
<dbReference type="Proteomes" id="UP000266673">
    <property type="component" value="Unassembled WGS sequence"/>
</dbReference>
<keyword evidence="5" id="KW-0472">Membrane</keyword>